<keyword evidence="12 14" id="KW-0539">Nucleus</keyword>
<dbReference type="CDD" id="cd21036">
    <property type="entry name" value="WH_MUS81"/>
    <property type="match status" value="1"/>
</dbReference>
<evidence type="ECO:0000256" key="8">
    <source>
        <dbReference type="ARBA" id="ARBA00022801"/>
    </source>
</evidence>
<evidence type="ECO:0000256" key="1">
    <source>
        <dbReference type="ARBA" id="ARBA00001946"/>
    </source>
</evidence>
<keyword evidence="4 14" id="KW-0540">Nuclease</keyword>
<name>A0A9P6KHW0_9FUNG</name>
<dbReference type="CDD" id="cd20074">
    <property type="entry name" value="XPF_nuclease_Mus81"/>
    <property type="match status" value="1"/>
</dbReference>
<keyword evidence="18" id="KW-1185">Reference proteome</keyword>
<evidence type="ECO:0000256" key="3">
    <source>
        <dbReference type="ARBA" id="ARBA00010015"/>
    </source>
</evidence>
<dbReference type="InterPro" id="IPR006166">
    <property type="entry name" value="ERCC4_domain"/>
</dbReference>
<dbReference type="FunFam" id="3.40.50.10130:FF:000003">
    <property type="entry name" value="Crossover junction endonuclease MUS81"/>
    <property type="match status" value="1"/>
</dbReference>
<dbReference type="InterPro" id="IPR027421">
    <property type="entry name" value="DNA_pol_lamdba_lyase_dom_sf"/>
</dbReference>
<feature type="region of interest" description="Disordered" evidence="15">
    <location>
        <begin position="270"/>
        <end position="413"/>
    </location>
</feature>
<comment type="subcellular location">
    <subcellularLocation>
        <location evidence="2 14">Nucleus</location>
    </subcellularLocation>
</comment>
<dbReference type="GO" id="GO:0000727">
    <property type="term" value="P:double-strand break repair via break-induced replication"/>
    <property type="evidence" value="ECO:0007669"/>
    <property type="project" value="UniProtKB-UniRule"/>
</dbReference>
<evidence type="ECO:0000256" key="7">
    <source>
        <dbReference type="ARBA" id="ARBA00022763"/>
    </source>
</evidence>
<feature type="region of interest" description="Disordered" evidence="15">
    <location>
        <begin position="78"/>
        <end position="116"/>
    </location>
</feature>
<dbReference type="GO" id="GO:0000712">
    <property type="term" value="P:resolution of meiotic recombination intermediates"/>
    <property type="evidence" value="ECO:0007669"/>
    <property type="project" value="TreeGrafter"/>
</dbReference>
<reference evidence="17" key="1">
    <citation type="journal article" date="2020" name="Fungal Divers.">
        <title>Resolving the Mortierellaceae phylogeny through synthesis of multi-gene phylogenetics and phylogenomics.</title>
        <authorList>
            <person name="Vandepol N."/>
            <person name="Liber J."/>
            <person name="Desiro A."/>
            <person name="Na H."/>
            <person name="Kennedy M."/>
            <person name="Barry K."/>
            <person name="Grigoriev I.V."/>
            <person name="Miller A.N."/>
            <person name="O'Donnell K."/>
            <person name="Stajich J.E."/>
            <person name="Bonito G."/>
        </authorList>
    </citation>
    <scope>NUCLEOTIDE SEQUENCE</scope>
    <source>
        <strain evidence="17">KOD1015</strain>
    </source>
</reference>
<dbReference type="Pfam" id="PF02732">
    <property type="entry name" value="ERCC4"/>
    <property type="match status" value="1"/>
</dbReference>
<keyword evidence="5 14" id="KW-0479">Metal-binding</keyword>
<protein>
    <recommendedName>
        <fullName evidence="14">Crossover junction endonuclease MUS81</fullName>
        <ecNumber evidence="14">3.1.22.-</ecNumber>
    </recommendedName>
</protein>
<evidence type="ECO:0000256" key="9">
    <source>
        <dbReference type="ARBA" id="ARBA00022842"/>
    </source>
</evidence>
<sequence>MDPLECGNPLYLEWIGEWMEQARVSGNKQYYTYRKAYESMAKYPASFSHPIEAMCLSGVGSGIVGMLERRLAQYCKEHDIPMPTPKKRKTKAGEVANTDDSQLPKPKKPRNKIDKPYVPSFRSGAYAILLALLDAQEKDREGCLTKQDIQSRGQVYTDTSLTNADHGKIYTGWSSIKTLENKSLVYRAGTMFHLTEEGSDIAKRMRAISNGTGPPPSTEPAQPSSSNNGSDFANHPSRETQDDDGISGWDDFYMNSKLVSPTLAMASKKVPSSSSLASIDSSTYSPTSRPQSKSMDSQTVYLLSDSEDDSRNDTDSPKAGYSGSFHTNEREVQTSSKAGLQRTTTISNLSGSKHDGNGVSKENSTRSNLSFSRENRVGTSVFENSSPRHTTHLSGGREATDYQPFPSSRSNSFAGATDIEARKHTRSIAELAGFKPIVIHPGTYDIFLALDSREMRTLNDRDYFRQKLTEKGVDVDVRTLDIGDAVWMVRVKPEYSSVGQVEFVLDYIVERKRMDDLVFSIKDGRFDEQKFRLRRSGLANIIYLVETHIVGEVYDIGIDSLRSAMAGIQVHDGFFVKRTQNTDQTIDYYVSITNALKQLYKEKTFYGIPDSAVDRLTYLDLQSHLQDTYEERFYITTYKSFCTLNGKSDTLTVRDYFVKMLMTIRGVSSDKAVEIARVYRTPRALFSALDKEQGEANNARRRGLIAKAGSNVGRKKIGPALSAKITEIWYADQYQ</sequence>
<dbReference type="Pfam" id="PF14716">
    <property type="entry name" value="HHH_8"/>
    <property type="match status" value="1"/>
</dbReference>
<dbReference type="GO" id="GO:0031297">
    <property type="term" value="P:replication fork processing"/>
    <property type="evidence" value="ECO:0007669"/>
    <property type="project" value="UniProtKB-ARBA"/>
</dbReference>
<feature type="compositionally biased region" description="Polar residues" evidence="15">
    <location>
        <begin position="219"/>
        <end position="231"/>
    </location>
</feature>
<keyword evidence="13" id="KW-0469">Meiosis</keyword>
<keyword evidence="10 14" id="KW-0233">DNA recombination</keyword>
<feature type="compositionally biased region" description="Polar residues" evidence="15">
    <location>
        <begin position="360"/>
        <end position="388"/>
    </location>
</feature>
<evidence type="ECO:0000256" key="6">
    <source>
        <dbReference type="ARBA" id="ARBA00022759"/>
    </source>
</evidence>
<feature type="compositionally biased region" description="Low complexity" evidence="15">
    <location>
        <begin position="270"/>
        <end position="285"/>
    </location>
</feature>
<dbReference type="PANTHER" id="PTHR13451:SF0">
    <property type="entry name" value="CROSSOVER JUNCTION ENDONUCLEASE MUS81"/>
    <property type="match status" value="1"/>
</dbReference>
<evidence type="ECO:0000313" key="18">
    <source>
        <dbReference type="Proteomes" id="UP000780801"/>
    </source>
</evidence>
<evidence type="ECO:0000256" key="12">
    <source>
        <dbReference type="ARBA" id="ARBA00023242"/>
    </source>
</evidence>
<comment type="subunit">
    <text evidence="14">Interacts with EME1.</text>
</comment>
<dbReference type="InterPro" id="IPR042530">
    <property type="entry name" value="EME1/EME2_C"/>
</dbReference>
<dbReference type="GO" id="GO:0031573">
    <property type="term" value="P:mitotic intra-S DNA damage checkpoint signaling"/>
    <property type="evidence" value="ECO:0007669"/>
    <property type="project" value="TreeGrafter"/>
</dbReference>
<dbReference type="Gene3D" id="3.40.50.10130">
    <property type="match status" value="1"/>
</dbReference>
<comment type="cofactor">
    <cofactor evidence="1 14">
        <name>Mg(2+)</name>
        <dbReference type="ChEBI" id="CHEBI:18420"/>
    </cofactor>
</comment>
<dbReference type="OrthoDB" id="5963188at2759"/>
<organism evidence="17 18">
    <name type="scientific">Lunasporangiospora selenospora</name>
    <dbReference type="NCBI Taxonomy" id="979761"/>
    <lineage>
        <taxon>Eukaryota</taxon>
        <taxon>Fungi</taxon>
        <taxon>Fungi incertae sedis</taxon>
        <taxon>Mucoromycota</taxon>
        <taxon>Mortierellomycotina</taxon>
        <taxon>Mortierellomycetes</taxon>
        <taxon>Mortierellales</taxon>
        <taxon>Mortierellaceae</taxon>
        <taxon>Lunasporangiospora</taxon>
    </lineage>
</organism>
<comment type="similarity">
    <text evidence="3 14">Belongs to the XPF family.</text>
</comment>
<dbReference type="InterPro" id="IPR010996">
    <property type="entry name" value="HHH_MUS81"/>
</dbReference>
<feature type="region of interest" description="Disordered" evidence="15">
    <location>
        <begin position="206"/>
        <end position="248"/>
    </location>
</feature>
<dbReference type="GO" id="GO:0005634">
    <property type="term" value="C:nucleus"/>
    <property type="evidence" value="ECO:0007669"/>
    <property type="project" value="UniProtKB-SubCell"/>
</dbReference>
<dbReference type="EMBL" id="JAABOA010000234">
    <property type="protein sequence ID" value="KAF9585190.1"/>
    <property type="molecule type" value="Genomic_DNA"/>
</dbReference>
<evidence type="ECO:0000256" key="13">
    <source>
        <dbReference type="ARBA" id="ARBA00023254"/>
    </source>
</evidence>
<dbReference type="InterPro" id="IPR036388">
    <property type="entry name" value="WH-like_DNA-bd_sf"/>
</dbReference>
<evidence type="ECO:0000256" key="11">
    <source>
        <dbReference type="ARBA" id="ARBA00023204"/>
    </source>
</evidence>
<dbReference type="FunFam" id="1.10.150.110:FF:000001">
    <property type="entry name" value="Putative Crossover junction endonuclease MUS81"/>
    <property type="match status" value="1"/>
</dbReference>
<dbReference type="GO" id="GO:0048476">
    <property type="term" value="C:Holliday junction resolvase complex"/>
    <property type="evidence" value="ECO:0007669"/>
    <property type="project" value="UniProtKB-UniRule"/>
</dbReference>
<keyword evidence="7 14" id="KW-0227">DNA damage</keyword>
<dbReference type="SUPFAM" id="SSF47802">
    <property type="entry name" value="DNA polymerase beta, N-terminal domain-like"/>
    <property type="match status" value="1"/>
</dbReference>
<dbReference type="GO" id="GO:0048257">
    <property type="term" value="F:3'-flap endonuclease activity"/>
    <property type="evidence" value="ECO:0007669"/>
    <property type="project" value="TreeGrafter"/>
</dbReference>
<evidence type="ECO:0000259" key="16">
    <source>
        <dbReference type="SMART" id="SM00891"/>
    </source>
</evidence>
<dbReference type="InterPro" id="IPR047417">
    <property type="entry name" value="WHD_MUS81"/>
</dbReference>
<dbReference type="PANTHER" id="PTHR13451">
    <property type="entry name" value="CLASS II CROSSOVER JUNCTION ENDONUCLEASE MUS81"/>
    <property type="match status" value="1"/>
</dbReference>
<evidence type="ECO:0000256" key="5">
    <source>
        <dbReference type="ARBA" id="ARBA00022723"/>
    </source>
</evidence>
<keyword evidence="11 14" id="KW-0234">DNA repair</keyword>
<accession>A0A9P6KHW0</accession>
<dbReference type="GO" id="GO:0046872">
    <property type="term" value="F:metal ion binding"/>
    <property type="evidence" value="ECO:0007669"/>
    <property type="project" value="UniProtKB-UniRule"/>
</dbReference>
<dbReference type="SUPFAM" id="SSF52980">
    <property type="entry name" value="Restriction endonuclease-like"/>
    <property type="match status" value="1"/>
</dbReference>
<dbReference type="Gene3D" id="1.10.150.110">
    <property type="entry name" value="DNA polymerase beta, N-terminal domain-like"/>
    <property type="match status" value="1"/>
</dbReference>
<dbReference type="AlphaFoldDB" id="A0A9P6KHW0"/>
<dbReference type="InterPro" id="IPR011335">
    <property type="entry name" value="Restrct_endonuc-II-like"/>
</dbReference>
<dbReference type="InterPro" id="IPR047416">
    <property type="entry name" value="XPF_nuclease_Mus81"/>
</dbReference>
<evidence type="ECO:0000313" key="17">
    <source>
        <dbReference type="EMBL" id="KAF9585190.1"/>
    </source>
</evidence>
<dbReference type="GO" id="GO:0006308">
    <property type="term" value="P:DNA catabolic process"/>
    <property type="evidence" value="ECO:0007669"/>
    <property type="project" value="UniProtKB-UniRule"/>
</dbReference>
<feature type="compositionally biased region" description="Polar residues" evidence="15">
    <location>
        <begin position="333"/>
        <end position="351"/>
    </location>
</feature>
<evidence type="ECO:0000256" key="10">
    <source>
        <dbReference type="ARBA" id="ARBA00023172"/>
    </source>
</evidence>
<dbReference type="GO" id="GO:0003677">
    <property type="term" value="F:DNA binding"/>
    <property type="evidence" value="ECO:0007669"/>
    <property type="project" value="UniProtKB-UniRule"/>
</dbReference>
<dbReference type="Gene3D" id="1.10.150.670">
    <property type="entry name" value="Crossover junction endonuclease EME1, DNA-binding domain"/>
    <property type="match status" value="1"/>
</dbReference>
<dbReference type="Gene3D" id="1.10.10.10">
    <property type="entry name" value="Winged helix-like DNA-binding domain superfamily/Winged helix DNA-binding domain"/>
    <property type="match status" value="1"/>
</dbReference>
<evidence type="ECO:0000256" key="2">
    <source>
        <dbReference type="ARBA" id="ARBA00004123"/>
    </source>
</evidence>
<dbReference type="SMART" id="SM00891">
    <property type="entry name" value="ERCC4"/>
    <property type="match status" value="1"/>
</dbReference>
<evidence type="ECO:0000256" key="15">
    <source>
        <dbReference type="SAM" id="MobiDB-lite"/>
    </source>
</evidence>
<keyword evidence="8 14" id="KW-0378">Hydrolase</keyword>
<gene>
    <name evidence="17" type="primary">MUS81</name>
    <name evidence="17" type="ORF">BGW38_003505</name>
</gene>
<comment type="function">
    <text evidence="14">Interacts with EME1 to form a DNA structure-specific endonuclease with substrate preference for branched DNA structures with a 5'-end at the branch nick. Typical substrates include 3'-flap structures, D-loops, replication forks and nicked Holliday junctions. May be required in mitosis for the processing of stalled or collapsed replication fork intermediates. May be required in meiosis for the repair of meiosis-specific double strand breaks subsequent to single-end invasion (SEI).</text>
</comment>
<dbReference type="Proteomes" id="UP000780801">
    <property type="component" value="Unassembled WGS sequence"/>
</dbReference>
<keyword evidence="6 14" id="KW-0255">Endonuclease</keyword>
<comment type="caution">
    <text evidence="17">The sequence shown here is derived from an EMBL/GenBank/DDBJ whole genome shotgun (WGS) entry which is preliminary data.</text>
</comment>
<keyword evidence="9 14" id="KW-0460">Magnesium</keyword>
<feature type="domain" description="ERCC4" evidence="16">
    <location>
        <begin position="447"/>
        <end position="549"/>
    </location>
</feature>
<dbReference type="Pfam" id="PF21136">
    <property type="entry name" value="WHD_MUS81"/>
    <property type="match status" value="1"/>
</dbReference>
<feature type="compositionally biased region" description="Polar residues" evidence="15">
    <location>
        <begin position="286"/>
        <end position="301"/>
    </location>
</feature>
<evidence type="ECO:0000256" key="4">
    <source>
        <dbReference type="ARBA" id="ARBA00022722"/>
    </source>
</evidence>
<proteinExistence type="inferred from homology"/>
<dbReference type="EC" id="3.1.22.-" evidence="14"/>
<evidence type="ECO:0000256" key="14">
    <source>
        <dbReference type="RuleBase" id="RU369042"/>
    </source>
</evidence>
<dbReference type="InterPro" id="IPR033309">
    <property type="entry name" value="Mus81"/>
</dbReference>
<dbReference type="GO" id="GO:0008821">
    <property type="term" value="F:crossover junction DNA endonuclease activity"/>
    <property type="evidence" value="ECO:0007669"/>
    <property type="project" value="UniProtKB-UniRule"/>
</dbReference>